<gene>
    <name evidence="3" type="ORF">CDD82_913</name>
</gene>
<feature type="compositionally biased region" description="Polar residues" evidence="2">
    <location>
        <begin position="361"/>
        <end position="373"/>
    </location>
</feature>
<protein>
    <submittedName>
        <fullName evidence="3">Uncharacterized protein</fullName>
    </submittedName>
</protein>
<feature type="compositionally biased region" description="Polar residues" evidence="2">
    <location>
        <begin position="280"/>
        <end position="291"/>
    </location>
</feature>
<feature type="compositionally biased region" description="Polar residues" evidence="2">
    <location>
        <begin position="219"/>
        <end position="229"/>
    </location>
</feature>
<comment type="caution">
    <text evidence="3">The sequence shown here is derived from an EMBL/GenBank/DDBJ whole genome shotgun (WGS) entry which is preliminary data.</text>
</comment>
<sequence length="465" mass="51582">MLQACINDNNKLKMEVAHHRLQYHLLSLQADEASKRASVEHDMARREVDMVRQVELSRHVKREFGSPLEMLQSELVEMKMLHEEALEEKARINHRLAEAVKLLRIKSNQVQALTEDREFLLKRIRENRERIRLLCSPGGMFHSAMTQRQTTTPTASRNADAQRHAPHHTRHHSTQRPAQVSRQQQSRQTPSETRLAAARTQLPQSAGHGLSALLQAMSQDSNGATSNHWPSHRTTQRSGAKHNRNAQSLSSLPTTPVARGRDSRLLPSVDLVPQTEPRQRLSQHQQLTPTTPMLKRGSRRKSRESTISVDDNEELARQAMESAVVAQSSGPPCPPTAGVDAAQQKRRKREQRDDADGHVSAQASHTPTETLQGKPTGAYGSPGGDESSLSPRESGPVASSVRMQTELLSASEPIVIDKRKLDGAVSLDSGIGLEQQSPLKRKRVSNTLDIGLGIQYDSPSSRTDG</sequence>
<proteinExistence type="predicted"/>
<name>A0A2C5ZN04_9HYPO</name>
<dbReference type="Proteomes" id="UP000224854">
    <property type="component" value="Unassembled WGS sequence"/>
</dbReference>
<feature type="region of interest" description="Disordered" evidence="2">
    <location>
        <begin position="140"/>
        <end position="195"/>
    </location>
</feature>
<reference evidence="3 4" key="1">
    <citation type="submission" date="2017-06" db="EMBL/GenBank/DDBJ databases">
        <title>Ant-infecting Ophiocordyceps genomes reveal a high diversity of potential behavioral manipulation genes and a possible major role for enterotoxins.</title>
        <authorList>
            <person name="De Bekker C."/>
            <person name="Evans H.C."/>
            <person name="Brachmann A."/>
            <person name="Hughes D.P."/>
        </authorList>
    </citation>
    <scope>NUCLEOTIDE SEQUENCE [LARGE SCALE GENOMIC DNA]</scope>
    <source>
        <strain evidence="3 4">1348a</strain>
    </source>
</reference>
<dbReference type="AlphaFoldDB" id="A0A2C5ZN04"/>
<organism evidence="3 4">
    <name type="scientific">Ophiocordyceps australis</name>
    <dbReference type="NCBI Taxonomy" id="1399860"/>
    <lineage>
        <taxon>Eukaryota</taxon>
        <taxon>Fungi</taxon>
        <taxon>Dikarya</taxon>
        <taxon>Ascomycota</taxon>
        <taxon>Pezizomycotina</taxon>
        <taxon>Sordariomycetes</taxon>
        <taxon>Hypocreomycetidae</taxon>
        <taxon>Hypocreales</taxon>
        <taxon>Ophiocordycipitaceae</taxon>
        <taxon>Ophiocordyceps</taxon>
    </lineage>
</organism>
<feature type="compositionally biased region" description="Basic residues" evidence="2">
    <location>
        <begin position="164"/>
        <end position="174"/>
    </location>
</feature>
<accession>A0A2C5ZN04</accession>
<evidence type="ECO:0000313" key="3">
    <source>
        <dbReference type="EMBL" id="PHH81386.1"/>
    </source>
</evidence>
<evidence type="ECO:0000313" key="4">
    <source>
        <dbReference type="Proteomes" id="UP000224854"/>
    </source>
</evidence>
<feature type="compositionally biased region" description="Polar residues" evidence="2">
    <location>
        <begin position="144"/>
        <end position="159"/>
    </location>
</feature>
<feature type="compositionally biased region" description="Polar residues" evidence="2">
    <location>
        <begin position="175"/>
        <end position="192"/>
    </location>
</feature>
<feature type="coiled-coil region" evidence="1">
    <location>
        <begin position="68"/>
        <end position="130"/>
    </location>
</feature>
<feature type="compositionally biased region" description="Basic residues" evidence="2">
    <location>
        <begin position="230"/>
        <end position="244"/>
    </location>
</feature>
<feature type="region of interest" description="Disordered" evidence="2">
    <location>
        <begin position="219"/>
        <end position="402"/>
    </location>
</feature>
<evidence type="ECO:0000256" key="2">
    <source>
        <dbReference type="SAM" id="MobiDB-lite"/>
    </source>
</evidence>
<keyword evidence="4" id="KW-1185">Reference proteome</keyword>
<feature type="compositionally biased region" description="Polar residues" evidence="2">
    <location>
        <begin position="245"/>
        <end position="254"/>
    </location>
</feature>
<keyword evidence="1" id="KW-0175">Coiled coil</keyword>
<dbReference type="EMBL" id="NJEU01000124">
    <property type="protein sequence ID" value="PHH81386.1"/>
    <property type="molecule type" value="Genomic_DNA"/>
</dbReference>
<dbReference type="OrthoDB" id="5404651at2759"/>
<evidence type="ECO:0000256" key="1">
    <source>
        <dbReference type="SAM" id="Coils"/>
    </source>
</evidence>